<evidence type="ECO:0000256" key="8">
    <source>
        <dbReference type="PIRSR" id="PIRSR000388-1"/>
    </source>
</evidence>
<dbReference type="RefSeq" id="WP_062482131.1">
    <property type="nucleotide sequence ID" value="NZ_LN885086.1"/>
</dbReference>
<dbReference type="AlphaFoldDB" id="A0A0S4KLI8"/>
<evidence type="ECO:0000256" key="10">
    <source>
        <dbReference type="PIRSR" id="PIRSR000388-3"/>
    </source>
</evidence>
<comment type="cofactor">
    <cofactor evidence="7 10">
        <name>Mg(2+)</name>
        <dbReference type="ChEBI" id="CHEBI:18420"/>
    </cofactor>
    <text evidence="7 10">Binds 1 Mg(2+) ion per subunit.</text>
</comment>
<keyword evidence="12" id="KW-1185">Reference proteome</keyword>
<dbReference type="GO" id="GO:0032259">
    <property type="term" value="P:methylation"/>
    <property type="evidence" value="ECO:0007669"/>
    <property type="project" value="UniProtKB-KW"/>
</dbReference>
<evidence type="ECO:0000256" key="4">
    <source>
        <dbReference type="ARBA" id="ARBA00022655"/>
    </source>
</evidence>
<keyword evidence="4 7" id="KW-0566">Pantothenate biosynthesis</keyword>
<comment type="similarity">
    <text evidence="2 7">Belongs to the PanB family.</text>
</comment>
<dbReference type="GO" id="GO:0015940">
    <property type="term" value="P:pantothenate biosynthetic process"/>
    <property type="evidence" value="ECO:0007669"/>
    <property type="project" value="UniProtKB-UniRule"/>
</dbReference>
<accession>A0A0S4KLI8</accession>
<feature type="active site" description="Proton acceptor" evidence="7 8">
    <location>
        <position position="179"/>
    </location>
</feature>
<evidence type="ECO:0000256" key="6">
    <source>
        <dbReference type="ARBA" id="ARBA00056497"/>
    </source>
</evidence>
<dbReference type="KEGG" id="nio:NITINOP_0247"/>
<evidence type="ECO:0000256" key="1">
    <source>
        <dbReference type="ARBA" id="ARBA00005033"/>
    </source>
</evidence>
<comment type="subunit">
    <text evidence="3 7">Homodecamer; pentamer of dimers.</text>
</comment>
<evidence type="ECO:0000256" key="5">
    <source>
        <dbReference type="ARBA" id="ARBA00022679"/>
    </source>
</evidence>
<feature type="binding site" evidence="7 10">
    <location>
        <position position="112"/>
    </location>
    <ligand>
        <name>Mg(2+)</name>
        <dbReference type="ChEBI" id="CHEBI:18420"/>
    </ligand>
</feature>
<dbReference type="Gene3D" id="3.20.20.60">
    <property type="entry name" value="Phosphoenolpyruvate-binding domains"/>
    <property type="match status" value="1"/>
</dbReference>
<dbReference type="PANTHER" id="PTHR20881">
    <property type="entry name" value="3-METHYL-2-OXOBUTANOATE HYDROXYMETHYLTRANSFERASE"/>
    <property type="match status" value="1"/>
</dbReference>
<gene>
    <name evidence="7 11" type="primary">panB</name>
    <name evidence="11" type="ORF">NITINOP_0247</name>
</gene>
<comment type="catalytic activity">
    <reaction evidence="7">
        <text>(6R)-5,10-methylene-5,6,7,8-tetrahydrofolate + 3-methyl-2-oxobutanoate + H2O = 2-dehydropantoate + (6S)-5,6,7,8-tetrahydrofolate</text>
        <dbReference type="Rhea" id="RHEA:11824"/>
        <dbReference type="ChEBI" id="CHEBI:11561"/>
        <dbReference type="ChEBI" id="CHEBI:11851"/>
        <dbReference type="ChEBI" id="CHEBI:15377"/>
        <dbReference type="ChEBI" id="CHEBI:15636"/>
        <dbReference type="ChEBI" id="CHEBI:57453"/>
        <dbReference type="EC" id="2.1.2.11"/>
    </reaction>
</comment>
<organism evidence="11 12">
    <name type="scientific">Candidatus Nitrospira inopinata</name>
    <dbReference type="NCBI Taxonomy" id="1715989"/>
    <lineage>
        <taxon>Bacteria</taxon>
        <taxon>Pseudomonadati</taxon>
        <taxon>Nitrospirota</taxon>
        <taxon>Nitrospiria</taxon>
        <taxon>Nitrospirales</taxon>
        <taxon>Nitrospiraceae</taxon>
        <taxon>Nitrospira</taxon>
    </lineage>
</organism>
<dbReference type="PANTHER" id="PTHR20881:SF0">
    <property type="entry name" value="3-METHYL-2-OXOBUTANOATE HYDROXYMETHYLTRANSFERASE"/>
    <property type="match status" value="1"/>
</dbReference>
<dbReference type="NCBIfam" id="TIGR00222">
    <property type="entry name" value="panB"/>
    <property type="match status" value="1"/>
</dbReference>
<dbReference type="EMBL" id="LN885086">
    <property type="protein sequence ID" value="CUQ65223.1"/>
    <property type="molecule type" value="Genomic_DNA"/>
</dbReference>
<dbReference type="InterPro" id="IPR003700">
    <property type="entry name" value="Pantoate_hydroxy_MeTrfase"/>
</dbReference>
<keyword evidence="5 7" id="KW-0808">Transferase</keyword>
<comment type="subcellular location">
    <subcellularLocation>
        <location evidence="7">Cytoplasm</location>
    </subcellularLocation>
</comment>
<comment type="function">
    <text evidence="6 7">Catalyzes the reversible reaction in which hydroxymethyl group from 5,10-methylenetetrahydrofolate is transferred onto alpha-ketoisovalerate to form ketopantoate.</text>
</comment>
<keyword evidence="7" id="KW-0963">Cytoplasm</keyword>
<evidence type="ECO:0000256" key="3">
    <source>
        <dbReference type="ARBA" id="ARBA00011424"/>
    </source>
</evidence>
<dbReference type="HAMAP" id="MF_00156">
    <property type="entry name" value="PanB"/>
    <property type="match status" value="1"/>
</dbReference>
<evidence type="ECO:0000256" key="7">
    <source>
        <dbReference type="HAMAP-Rule" id="MF_00156"/>
    </source>
</evidence>
<evidence type="ECO:0000313" key="12">
    <source>
        <dbReference type="Proteomes" id="UP000066284"/>
    </source>
</evidence>
<keyword evidence="11" id="KW-0489">Methyltransferase</keyword>
<protein>
    <recommendedName>
        <fullName evidence="7">3-methyl-2-oxobutanoate hydroxymethyltransferase</fullName>
        <ecNumber evidence="7">2.1.2.11</ecNumber>
    </recommendedName>
    <alternativeName>
        <fullName evidence="7">Ketopantoate hydroxymethyltransferase</fullName>
        <shortName evidence="7">KPHMT</shortName>
    </alternativeName>
</protein>
<dbReference type="NCBIfam" id="NF001452">
    <property type="entry name" value="PRK00311.1"/>
    <property type="match status" value="1"/>
</dbReference>
<comment type="pathway">
    <text evidence="1 7">Cofactor biosynthesis; (R)-pantothenate biosynthesis; (R)-pantoate from 3-methyl-2-oxobutanoate: step 1/2.</text>
</comment>
<dbReference type="SUPFAM" id="SSF51621">
    <property type="entry name" value="Phosphoenolpyruvate/pyruvate domain"/>
    <property type="match status" value="1"/>
</dbReference>
<dbReference type="InterPro" id="IPR015813">
    <property type="entry name" value="Pyrv/PenolPyrv_kinase-like_dom"/>
</dbReference>
<proteinExistence type="inferred from homology"/>
<dbReference type="OrthoDB" id="9781789at2"/>
<dbReference type="GO" id="GO:0003864">
    <property type="term" value="F:3-methyl-2-oxobutanoate hydroxymethyltransferase activity"/>
    <property type="evidence" value="ECO:0007669"/>
    <property type="project" value="UniProtKB-UniRule"/>
</dbReference>
<dbReference type="STRING" id="1715989.NITINOP_0247"/>
<dbReference type="UniPathway" id="UPA00028">
    <property type="reaction ID" value="UER00003"/>
</dbReference>
<name>A0A0S4KLI8_9BACT</name>
<feature type="binding site" evidence="7 9">
    <location>
        <begin position="42"/>
        <end position="43"/>
    </location>
    <ligand>
        <name>3-methyl-2-oxobutanoate</name>
        <dbReference type="ChEBI" id="CHEBI:11851"/>
    </ligand>
</feature>
<evidence type="ECO:0000313" key="11">
    <source>
        <dbReference type="EMBL" id="CUQ65223.1"/>
    </source>
</evidence>
<dbReference type="Pfam" id="PF02548">
    <property type="entry name" value="Pantoate_transf"/>
    <property type="match status" value="1"/>
</dbReference>
<dbReference type="InterPro" id="IPR040442">
    <property type="entry name" value="Pyrv_kinase-like_dom_sf"/>
</dbReference>
<sequence>MTVPDLQRYKRDNKKIVVVTAYDALFARLVEQAGIDTILVGDSLGIVVQGKSTTLSVTMGEMLYHTRLVARAVRCSLVIGDMPFMSYQAGKEEALRNAGRFLRAGAHAVKLEGGAAVADRVEAMTDIGIPVVGHLGMTPQSVNRYGGYKVQGRDKSQAEQLISDAKTLERAGAQAIVLEAIPALLAKTITEQLTIPTIGIGAGPHCDGQVLVLYDLLGLFDDFVPKFVKPYASLKTEALQAIRRYKEEVEQGAFPSDPESYH</sequence>
<evidence type="ECO:0000256" key="2">
    <source>
        <dbReference type="ARBA" id="ARBA00008676"/>
    </source>
</evidence>
<dbReference type="PIRSF" id="PIRSF000388">
    <property type="entry name" value="Pantoate_hydroxy_MeTrfase"/>
    <property type="match status" value="1"/>
</dbReference>
<dbReference type="CDD" id="cd06557">
    <property type="entry name" value="KPHMT-like"/>
    <property type="match status" value="1"/>
</dbReference>
<feature type="binding site" evidence="7 10">
    <location>
        <position position="81"/>
    </location>
    <ligand>
        <name>Mg(2+)</name>
        <dbReference type="ChEBI" id="CHEBI:18420"/>
    </ligand>
</feature>
<reference evidence="12" key="1">
    <citation type="submission" date="2015-09" db="EMBL/GenBank/DDBJ databases">
        <authorList>
            <person name="Daims H."/>
        </authorList>
    </citation>
    <scope>NUCLEOTIDE SEQUENCE [LARGE SCALE GENOMIC DNA]</scope>
</reference>
<keyword evidence="7 10" id="KW-0479">Metal-binding</keyword>
<keyword evidence="7 10" id="KW-0460">Magnesium</keyword>
<dbReference type="GO" id="GO:0005737">
    <property type="term" value="C:cytoplasm"/>
    <property type="evidence" value="ECO:0007669"/>
    <property type="project" value="UniProtKB-SubCell"/>
</dbReference>
<dbReference type="EC" id="2.1.2.11" evidence="7"/>
<feature type="binding site" evidence="7 10">
    <location>
        <position position="42"/>
    </location>
    <ligand>
        <name>Mg(2+)</name>
        <dbReference type="ChEBI" id="CHEBI:18420"/>
    </ligand>
</feature>
<evidence type="ECO:0000256" key="9">
    <source>
        <dbReference type="PIRSR" id="PIRSR000388-2"/>
    </source>
</evidence>
<feature type="binding site" evidence="7 9">
    <location>
        <position position="81"/>
    </location>
    <ligand>
        <name>3-methyl-2-oxobutanoate</name>
        <dbReference type="ChEBI" id="CHEBI:11851"/>
    </ligand>
</feature>
<dbReference type="GO" id="GO:0000287">
    <property type="term" value="F:magnesium ion binding"/>
    <property type="evidence" value="ECO:0007669"/>
    <property type="project" value="TreeGrafter"/>
</dbReference>
<dbReference type="Proteomes" id="UP000066284">
    <property type="component" value="Chromosome 1"/>
</dbReference>
<feature type="binding site" evidence="7 9">
    <location>
        <position position="110"/>
    </location>
    <ligand>
        <name>3-methyl-2-oxobutanoate</name>
        <dbReference type="ChEBI" id="CHEBI:11851"/>
    </ligand>
</feature>
<dbReference type="FunFam" id="3.20.20.60:FF:000003">
    <property type="entry name" value="3-methyl-2-oxobutanoate hydroxymethyltransferase"/>
    <property type="match status" value="1"/>
</dbReference>
<dbReference type="GO" id="GO:0008168">
    <property type="term" value="F:methyltransferase activity"/>
    <property type="evidence" value="ECO:0007669"/>
    <property type="project" value="UniProtKB-KW"/>
</dbReference>